<evidence type="ECO:0000259" key="1">
    <source>
        <dbReference type="Pfam" id="PF17919"/>
    </source>
</evidence>
<dbReference type="AlphaFoldDB" id="A0A9N9NQI9"/>
<dbReference type="InterPro" id="IPR043502">
    <property type="entry name" value="DNA/RNA_pol_sf"/>
</dbReference>
<dbReference type="PANTHER" id="PTHR34072:SF52">
    <property type="entry name" value="RIBONUCLEASE H"/>
    <property type="match status" value="1"/>
</dbReference>
<dbReference type="InterPro" id="IPR041577">
    <property type="entry name" value="RT_RNaseH_2"/>
</dbReference>
<dbReference type="OrthoDB" id="2248871at2759"/>
<reference evidence="2" key="1">
    <citation type="submission" date="2021-06" db="EMBL/GenBank/DDBJ databases">
        <authorList>
            <person name="Kallberg Y."/>
            <person name="Tangrot J."/>
            <person name="Rosling A."/>
        </authorList>
    </citation>
    <scope>NUCLEOTIDE SEQUENCE</scope>
    <source>
        <strain evidence="2">MA453B</strain>
    </source>
</reference>
<feature type="non-terminal residue" evidence="2">
    <location>
        <position position="1"/>
    </location>
</feature>
<proteinExistence type="predicted"/>
<feature type="domain" description="Reverse transcriptase/retrotransposon-derived protein RNase H-like" evidence="1">
    <location>
        <begin position="16"/>
        <end position="90"/>
    </location>
</feature>
<dbReference type="SUPFAM" id="SSF56672">
    <property type="entry name" value="DNA/RNA polymerases"/>
    <property type="match status" value="1"/>
</dbReference>
<sequence>AAPLHKLLQRDIEFIWTDEHEEIFNWLKQQLITPPILQYSDYNVPFILFTDASYQGIGAILTQIKDKKEYVIAYAGRTLSPAEKNYKTYYDKDILFQETLLKRVFEIEDLFVKQQEAIQNIQEAQYSQKEYHNKNLKHNTLKIGDK</sequence>
<feature type="non-terminal residue" evidence="2">
    <location>
        <position position="146"/>
    </location>
</feature>
<dbReference type="Proteomes" id="UP000789405">
    <property type="component" value="Unassembled WGS sequence"/>
</dbReference>
<name>A0A9N9NQI9_9GLOM</name>
<dbReference type="Gene3D" id="3.30.70.270">
    <property type="match status" value="1"/>
</dbReference>
<evidence type="ECO:0000313" key="2">
    <source>
        <dbReference type="EMBL" id="CAG8754452.1"/>
    </source>
</evidence>
<keyword evidence="3" id="KW-1185">Reference proteome</keyword>
<protein>
    <submittedName>
        <fullName evidence="2">19601_t:CDS:1</fullName>
    </submittedName>
</protein>
<comment type="caution">
    <text evidence="2">The sequence shown here is derived from an EMBL/GenBank/DDBJ whole genome shotgun (WGS) entry which is preliminary data.</text>
</comment>
<evidence type="ECO:0000313" key="3">
    <source>
        <dbReference type="Proteomes" id="UP000789405"/>
    </source>
</evidence>
<dbReference type="InterPro" id="IPR043128">
    <property type="entry name" value="Rev_trsase/Diguanyl_cyclase"/>
</dbReference>
<dbReference type="Pfam" id="PF17919">
    <property type="entry name" value="RT_RNaseH_2"/>
    <property type="match status" value="1"/>
</dbReference>
<gene>
    <name evidence="2" type="ORF">DERYTH_LOCUS17197</name>
</gene>
<organism evidence="2 3">
    <name type="scientific">Dentiscutata erythropus</name>
    <dbReference type="NCBI Taxonomy" id="1348616"/>
    <lineage>
        <taxon>Eukaryota</taxon>
        <taxon>Fungi</taxon>
        <taxon>Fungi incertae sedis</taxon>
        <taxon>Mucoromycota</taxon>
        <taxon>Glomeromycotina</taxon>
        <taxon>Glomeromycetes</taxon>
        <taxon>Diversisporales</taxon>
        <taxon>Gigasporaceae</taxon>
        <taxon>Dentiscutata</taxon>
    </lineage>
</organism>
<dbReference type="EMBL" id="CAJVPY010015924">
    <property type="protein sequence ID" value="CAG8754452.1"/>
    <property type="molecule type" value="Genomic_DNA"/>
</dbReference>
<dbReference type="PANTHER" id="PTHR34072">
    <property type="entry name" value="ENZYMATIC POLYPROTEIN-RELATED"/>
    <property type="match status" value="1"/>
</dbReference>
<dbReference type="Gene3D" id="3.10.20.370">
    <property type="match status" value="1"/>
</dbReference>
<accession>A0A9N9NQI9</accession>